<protein>
    <submittedName>
        <fullName evidence="2">Uncharacterized protein</fullName>
    </submittedName>
</protein>
<proteinExistence type="predicted"/>
<evidence type="ECO:0000313" key="2">
    <source>
        <dbReference type="EMBL" id="KAF0298219.1"/>
    </source>
</evidence>
<feature type="coiled-coil region" evidence="1">
    <location>
        <begin position="25"/>
        <end position="52"/>
    </location>
</feature>
<reference evidence="2 3" key="1">
    <citation type="submission" date="2019-07" db="EMBL/GenBank/DDBJ databases">
        <title>Draft genome assembly of a fouling barnacle, Amphibalanus amphitrite (Darwin, 1854): The first reference genome for Thecostraca.</title>
        <authorList>
            <person name="Kim W."/>
        </authorList>
    </citation>
    <scope>NUCLEOTIDE SEQUENCE [LARGE SCALE GENOMIC DNA]</scope>
    <source>
        <strain evidence="2">SNU_AA5</strain>
        <tissue evidence="2">Soma without cirri and trophi</tissue>
    </source>
</reference>
<dbReference type="AlphaFoldDB" id="A0A6A4VZ84"/>
<keyword evidence="1" id="KW-0175">Coiled coil</keyword>
<organism evidence="2 3">
    <name type="scientific">Amphibalanus amphitrite</name>
    <name type="common">Striped barnacle</name>
    <name type="synonym">Balanus amphitrite</name>
    <dbReference type="NCBI Taxonomy" id="1232801"/>
    <lineage>
        <taxon>Eukaryota</taxon>
        <taxon>Metazoa</taxon>
        <taxon>Ecdysozoa</taxon>
        <taxon>Arthropoda</taxon>
        <taxon>Crustacea</taxon>
        <taxon>Multicrustacea</taxon>
        <taxon>Cirripedia</taxon>
        <taxon>Thoracica</taxon>
        <taxon>Thoracicalcarea</taxon>
        <taxon>Balanomorpha</taxon>
        <taxon>Balanoidea</taxon>
        <taxon>Balanidae</taxon>
        <taxon>Amphibalaninae</taxon>
        <taxon>Amphibalanus</taxon>
    </lineage>
</organism>
<keyword evidence="3" id="KW-1185">Reference proteome</keyword>
<comment type="caution">
    <text evidence="2">The sequence shown here is derived from an EMBL/GenBank/DDBJ whole genome shotgun (WGS) entry which is preliminary data.</text>
</comment>
<name>A0A6A4VZ84_AMPAM</name>
<evidence type="ECO:0000256" key="1">
    <source>
        <dbReference type="SAM" id="Coils"/>
    </source>
</evidence>
<dbReference type="Proteomes" id="UP000440578">
    <property type="component" value="Unassembled WGS sequence"/>
</dbReference>
<gene>
    <name evidence="2" type="ORF">FJT64_004470</name>
</gene>
<dbReference type="EMBL" id="VIIS01001441">
    <property type="protein sequence ID" value="KAF0298219.1"/>
    <property type="molecule type" value="Genomic_DNA"/>
</dbReference>
<sequence>MAQLEKLDDRVRELEQHVEHRDGVIDQLTEDLRRSQSEVSALHTRMEEAEMNSRLPCLILSGQSAGRGGGGRGAARGGDQEQREDINTFVIDTLNRCFPGLGVGVADLDRVHRLPGAGNRVIIRFVRSGEGSIRDTVMSRRLELRGKELYVSESLTKTRSLTFRSLLAAKKDKRLHIVCTRGC</sequence>
<accession>A0A6A4VZ84</accession>
<evidence type="ECO:0000313" key="3">
    <source>
        <dbReference type="Proteomes" id="UP000440578"/>
    </source>
</evidence>